<evidence type="ECO:0008006" key="4">
    <source>
        <dbReference type="Google" id="ProtNLM"/>
    </source>
</evidence>
<reference evidence="2 3" key="1">
    <citation type="journal article" date="2019" name="Int. J. Syst. Evol. Microbiol.">
        <title>The Global Catalogue of Microorganisms (GCM) 10K type strain sequencing project: providing services to taxonomists for standard genome sequencing and annotation.</title>
        <authorList>
            <consortium name="The Broad Institute Genomics Platform"/>
            <consortium name="The Broad Institute Genome Sequencing Center for Infectious Disease"/>
            <person name="Wu L."/>
            <person name="Ma J."/>
        </authorList>
    </citation>
    <scope>NUCLEOTIDE SEQUENCE [LARGE SCALE GENOMIC DNA]</scope>
    <source>
        <strain evidence="2 3">JCM 14902</strain>
    </source>
</reference>
<accession>A0ABN2T0H9</accession>
<gene>
    <name evidence="2" type="ORF">GCM10009777_33200</name>
</gene>
<keyword evidence="1" id="KW-0472">Membrane</keyword>
<dbReference type="Proteomes" id="UP001500326">
    <property type="component" value="Unassembled WGS sequence"/>
</dbReference>
<sequence>MSNPTPGAVPPVRRIDRVLAFMSLGLAVVAIGCFFAIVIARPAGVTDFTEGIWPLVVVFPLIALPIAFLMIIALLIMSFVRRARANRAD</sequence>
<feature type="transmembrane region" description="Helical" evidence="1">
    <location>
        <begin position="52"/>
        <end position="77"/>
    </location>
</feature>
<feature type="transmembrane region" description="Helical" evidence="1">
    <location>
        <begin position="18"/>
        <end position="40"/>
    </location>
</feature>
<proteinExistence type="predicted"/>
<evidence type="ECO:0000256" key="1">
    <source>
        <dbReference type="SAM" id="Phobius"/>
    </source>
</evidence>
<evidence type="ECO:0000313" key="2">
    <source>
        <dbReference type="EMBL" id="GAA1994751.1"/>
    </source>
</evidence>
<dbReference type="RefSeq" id="WP_344064824.1">
    <property type="nucleotide sequence ID" value="NZ_BAAAOH010000001.1"/>
</dbReference>
<name>A0ABN2T0H9_9MICO</name>
<keyword evidence="1" id="KW-0812">Transmembrane</keyword>
<keyword evidence="3" id="KW-1185">Reference proteome</keyword>
<comment type="caution">
    <text evidence="2">The sequence shown here is derived from an EMBL/GenBank/DDBJ whole genome shotgun (WGS) entry which is preliminary data.</text>
</comment>
<keyword evidence="1" id="KW-1133">Transmembrane helix</keyword>
<organism evidence="2 3">
    <name type="scientific">Microbacterium pumilum</name>
    <dbReference type="NCBI Taxonomy" id="344165"/>
    <lineage>
        <taxon>Bacteria</taxon>
        <taxon>Bacillati</taxon>
        <taxon>Actinomycetota</taxon>
        <taxon>Actinomycetes</taxon>
        <taxon>Micrococcales</taxon>
        <taxon>Microbacteriaceae</taxon>
        <taxon>Microbacterium</taxon>
    </lineage>
</organism>
<evidence type="ECO:0000313" key="3">
    <source>
        <dbReference type="Proteomes" id="UP001500326"/>
    </source>
</evidence>
<protein>
    <recommendedName>
        <fullName evidence="4">Multidrug ABC transporter ATPase</fullName>
    </recommendedName>
</protein>
<dbReference type="EMBL" id="BAAAOH010000001">
    <property type="protein sequence ID" value="GAA1994751.1"/>
    <property type="molecule type" value="Genomic_DNA"/>
</dbReference>